<organism evidence="3 4">
    <name type="scientific">Amycolatopsis endophytica</name>
    <dbReference type="NCBI Taxonomy" id="860233"/>
    <lineage>
        <taxon>Bacteria</taxon>
        <taxon>Bacillati</taxon>
        <taxon>Actinomycetota</taxon>
        <taxon>Actinomycetes</taxon>
        <taxon>Pseudonocardiales</taxon>
        <taxon>Pseudonocardiaceae</taxon>
        <taxon>Amycolatopsis</taxon>
    </lineage>
</organism>
<dbReference type="RefSeq" id="WP_179773890.1">
    <property type="nucleotide sequence ID" value="NZ_JACCFK010000001.1"/>
</dbReference>
<name>A0A853B4Q0_9PSEU</name>
<accession>A0A853B4Q0</accession>
<dbReference type="Pfam" id="PF01575">
    <property type="entry name" value="MaoC_dehydratas"/>
    <property type="match status" value="1"/>
</dbReference>
<evidence type="ECO:0000259" key="2">
    <source>
        <dbReference type="Pfam" id="PF01575"/>
    </source>
</evidence>
<reference evidence="3 4" key="1">
    <citation type="submission" date="2020-07" db="EMBL/GenBank/DDBJ databases">
        <title>Sequencing the genomes of 1000 actinobacteria strains.</title>
        <authorList>
            <person name="Klenk H.-P."/>
        </authorList>
    </citation>
    <scope>NUCLEOTIDE SEQUENCE [LARGE SCALE GENOMIC DNA]</scope>
    <source>
        <strain evidence="3 4">DSM 104006</strain>
    </source>
</reference>
<evidence type="ECO:0000313" key="4">
    <source>
        <dbReference type="Proteomes" id="UP000549616"/>
    </source>
</evidence>
<evidence type="ECO:0000256" key="1">
    <source>
        <dbReference type="ARBA" id="ARBA00005254"/>
    </source>
</evidence>
<comment type="caution">
    <text evidence="3">The sequence shown here is derived from an EMBL/GenBank/DDBJ whole genome shotgun (WGS) entry which is preliminary data.</text>
</comment>
<dbReference type="InterPro" id="IPR002539">
    <property type="entry name" value="MaoC-like_dom"/>
</dbReference>
<dbReference type="PANTHER" id="PTHR43664">
    <property type="entry name" value="MONOAMINE OXIDASE-RELATED"/>
    <property type="match status" value="1"/>
</dbReference>
<dbReference type="SUPFAM" id="SSF54637">
    <property type="entry name" value="Thioesterase/thiol ester dehydrase-isomerase"/>
    <property type="match status" value="1"/>
</dbReference>
<dbReference type="Gene3D" id="3.10.129.10">
    <property type="entry name" value="Hotdog Thioesterase"/>
    <property type="match status" value="1"/>
</dbReference>
<sequence>MTMTLSESDFTVPIDQRYFEDYTPDAVYEYGHVSVTEKEILDFAGQFDPQPIHVDVDWARTGPFGGLIASGWHTSALLMRLFADHYLSRVASLASPGIDELRWPTPVRPGDSLRLRTTTLSARPSKSKPDRGLVHTRGELFNQDDQVVLSLVAMNLFARRP</sequence>
<gene>
    <name evidence="3" type="ORF">HNR02_003118</name>
</gene>
<dbReference type="Proteomes" id="UP000549616">
    <property type="component" value="Unassembled WGS sequence"/>
</dbReference>
<dbReference type="AlphaFoldDB" id="A0A853B4Q0"/>
<dbReference type="PANTHER" id="PTHR43664:SF1">
    <property type="entry name" value="BETA-METHYLMALYL-COA DEHYDRATASE"/>
    <property type="match status" value="1"/>
</dbReference>
<dbReference type="InterPro" id="IPR052342">
    <property type="entry name" value="MCH/BMMD"/>
</dbReference>
<keyword evidence="4" id="KW-1185">Reference proteome</keyword>
<feature type="domain" description="MaoC-like" evidence="2">
    <location>
        <begin position="30"/>
        <end position="124"/>
    </location>
</feature>
<dbReference type="EMBL" id="JACCFK010000001">
    <property type="protein sequence ID" value="NYI89795.1"/>
    <property type="molecule type" value="Genomic_DNA"/>
</dbReference>
<comment type="similarity">
    <text evidence="1">Belongs to the enoyl-CoA hydratase/isomerase family.</text>
</comment>
<dbReference type="InterPro" id="IPR029069">
    <property type="entry name" value="HotDog_dom_sf"/>
</dbReference>
<proteinExistence type="inferred from homology"/>
<protein>
    <submittedName>
        <fullName evidence="3">Acyl dehydratase</fullName>
    </submittedName>
</protein>
<evidence type="ECO:0000313" key="3">
    <source>
        <dbReference type="EMBL" id="NYI89795.1"/>
    </source>
</evidence>
<dbReference type="CDD" id="cd03454">
    <property type="entry name" value="YdeM"/>
    <property type="match status" value="1"/>
</dbReference>